<keyword evidence="3" id="KW-1133">Transmembrane helix</keyword>
<feature type="region of interest" description="Disordered" evidence="2">
    <location>
        <begin position="136"/>
        <end position="156"/>
    </location>
</feature>
<gene>
    <name evidence="5" type="ORF">IAC96_01845</name>
</gene>
<keyword evidence="3" id="KW-0812">Transmembrane</keyword>
<comment type="caution">
    <text evidence="5">The sequence shown here is derived from an EMBL/GenBank/DDBJ whole genome shotgun (WGS) entry which is preliminary data.</text>
</comment>
<keyword evidence="3" id="KW-0472">Membrane</keyword>
<evidence type="ECO:0000313" key="5">
    <source>
        <dbReference type="EMBL" id="HIR87670.1"/>
    </source>
</evidence>
<evidence type="ECO:0000259" key="4">
    <source>
        <dbReference type="Pfam" id="PF00080"/>
    </source>
</evidence>
<dbReference type="InterPro" id="IPR036423">
    <property type="entry name" value="SOD-like_Cu/Zn_dom_sf"/>
</dbReference>
<dbReference type="GO" id="GO:0005507">
    <property type="term" value="F:copper ion binding"/>
    <property type="evidence" value="ECO:0007669"/>
    <property type="project" value="InterPro"/>
</dbReference>
<dbReference type="PANTHER" id="PTHR10003">
    <property type="entry name" value="SUPEROXIDE DISMUTASE CU-ZN -RELATED"/>
    <property type="match status" value="1"/>
</dbReference>
<evidence type="ECO:0000313" key="6">
    <source>
        <dbReference type="Proteomes" id="UP000824201"/>
    </source>
</evidence>
<protein>
    <submittedName>
        <fullName evidence="5">Superoxide dismutase family protein</fullName>
    </submittedName>
</protein>
<evidence type="ECO:0000256" key="3">
    <source>
        <dbReference type="SAM" id="Phobius"/>
    </source>
</evidence>
<dbReference type="Pfam" id="PF00080">
    <property type="entry name" value="Sod_Cu"/>
    <property type="match status" value="1"/>
</dbReference>
<dbReference type="InterPro" id="IPR001424">
    <property type="entry name" value="SOD_Cu_Zn_dom"/>
</dbReference>
<sequence length="156" mass="17477">MVQILQKEKPEAYALVYGTGEFTEVYGIVSFYSIWMGTLVVAHIAGFPIEEEACKGRIWSFHIHEGSECTGNETDPFANTKFHYNPDDCLHPEHAGDLPPLFSNHGIAIQIFYTDRFQPEEVIGRTVVIHDMPDDFRTQPSGDSGSKIACGKIVKQ</sequence>
<dbReference type="EMBL" id="DVHN01000017">
    <property type="protein sequence ID" value="HIR87670.1"/>
    <property type="molecule type" value="Genomic_DNA"/>
</dbReference>
<name>A0A9D1ECL2_9FIRM</name>
<proteinExistence type="inferred from homology"/>
<evidence type="ECO:0000256" key="1">
    <source>
        <dbReference type="ARBA" id="ARBA00010457"/>
    </source>
</evidence>
<dbReference type="AlphaFoldDB" id="A0A9D1ECL2"/>
<comment type="similarity">
    <text evidence="1">Belongs to the Cu-Zn superoxide dismutase family.</text>
</comment>
<dbReference type="Gene3D" id="2.60.40.200">
    <property type="entry name" value="Superoxide dismutase, copper/zinc binding domain"/>
    <property type="match status" value="1"/>
</dbReference>
<accession>A0A9D1ECL2</accession>
<feature type="transmembrane region" description="Helical" evidence="3">
    <location>
        <begin position="25"/>
        <end position="47"/>
    </location>
</feature>
<evidence type="ECO:0000256" key="2">
    <source>
        <dbReference type="SAM" id="MobiDB-lite"/>
    </source>
</evidence>
<dbReference type="GO" id="GO:0006801">
    <property type="term" value="P:superoxide metabolic process"/>
    <property type="evidence" value="ECO:0007669"/>
    <property type="project" value="InterPro"/>
</dbReference>
<reference evidence="5" key="2">
    <citation type="journal article" date="2021" name="PeerJ">
        <title>Extensive microbial diversity within the chicken gut microbiome revealed by metagenomics and culture.</title>
        <authorList>
            <person name="Gilroy R."/>
            <person name="Ravi A."/>
            <person name="Getino M."/>
            <person name="Pursley I."/>
            <person name="Horton D.L."/>
            <person name="Alikhan N.F."/>
            <person name="Baker D."/>
            <person name="Gharbi K."/>
            <person name="Hall N."/>
            <person name="Watson M."/>
            <person name="Adriaenssens E.M."/>
            <person name="Foster-Nyarko E."/>
            <person name="Jarju S."/>
            <person name="Secka A."/>
            <person name="Antonio M."/>
            <person name="Oren A."/>
            <person name="Chaudhuri R.R."/>
            <person name="La Ragione R."/>
            <person name="Hildebrand F."/>
            <person name="Pallen M.J."/>
        </authorList>
    </citation>
    <scope>NUCLEOTIDE SEQUENCE</scope>
    <source>
        <strain evidence="5">ChiW13-3771</strain>
    </source>
</reference>
<dbReference type="InterPro" id="IPR024134">
    <property type="entry name" value="SOD_Cu/Zn_/chaperone"/>
</dbReference>
<organism evidence="5 6">
    <name type="scientific">Candidatus Fimimorpha faecalis</name>
    <dbReference type="NCBI Taxonomy" id="2840824"/>
    <lineage>
        <taxon>Bacteria</taxon>
        <taxon>Bacillati</taxon>
        <taxon>Bacillota</taxon>
        <taxon>Clostridia</taxon>
        <taxon>Eubacteriales</taxon>
        <taxon>Candidatus Fimimorpha</taxon>
    </lineage>
</organism>
<dbReference type="Proteomes" id="UP000824201">
    <property type="component" value="Unassembled WGS sequence"/>
</dbReference>
<feature type="domain" description="Superoxide dismutase copper/zinc binding" evidence="4">
    <location>
        <begin position="58"/>
        <end position="153"/>
    </location>
</feature>
<reference evidence="5" key="1">
    <citation type="submission" date="2020-10" db="EMBL/GenBank/DDBJ databases">
        <authorList>
            <person name="Gilroy R."/>
        </authorList>
    </citation>
    <scope>NUCLEOTIDE SEQUENCE</scope>
    <source>
        <strain evidence="5">ChiW13-3771</strain>
    </source>
</reference>
<dbReference type="SUPFAM" id="SSF49329">
    <property type="entry name" value="Cu,Zn superoxide dismutase-like"/>
    <property type="match status" value="1"/>
</dbReference>